<evidence type="ECO:0000313" key="1">
    <source>
        <dbReference type="EMBL" id="RJF87310.1"/>
    </source>
</evidence>
<proteinExistence type="predicted"/>
<keyword evidence="2" id="KW-1185">Reference proteome</keyword>
<sequence>MTAMAPSQSLEAVTQFFQHQGLDIRQAPLKDFVSCLLGFYERVEFSNLAPDGGDMLLLQFGTYDWGAGTHFEFDITRQFITADEQDDDAISQLNCSLLYRPTPALMAVGEGDKWCSTRAELGTFQAFIEASSAYAAIIGEPVFDRRLAWSLV</sequence>
<comment type="caution">
    <text evidence="1">The sequence shown here is derived from an EMBL/GenBank/DDBJ whole genome shotgun (WGS) entry which is preliminary data.</text>
</comment>
<dbReference type="Proteomes" id="UP000284605">
    <property type="component" value="Unassembled WGS sequence"/>
</dbReference>
<gene>
    <name evidence="1" type="ORF">D3874_09955</name>
</gene>
<protein>
    <submittedName>
        <fullName evidence="1">Uncharacterized protein</fullName>
    </submittedName>
</protein>
<evidence type="ECO:0000313" key="2">
    <source>
        <dbReference type="Proteomes" id="UP000284605"/>
    </source>
</evidence>
<organism evidence="1 2">
    <name type="scientific">Oleomonas cavernae</name>
    <dbReference type="NCBI Taxonomy" id="2320859"/>
    <lineage>
        <taxon>Bacteria</taxon>
        <taxon>Pseudomonadati</taxon>
        <taxon>Pseudomonadota</taxon>
        <taxon>Alphaproteobacteria</taxon>
        <taxon>Acetobacterales</taxon>
        <taxon>Acetobacteraceae</taxon>
        <taxon>Oleomonas</taxon>
    </lineage>
</organism>
<dbReference type="AlphaFoldDB" id="A0A418WBC8"/>
<dbReference type="EMBL" id="QYUK01000011">
    <property type="protein sequence ID" value="RJF87310.1"/>
    <property type="molecule type" value="Genomic_DNA"/>
</dbReference>
<accession>A0A418WBC8</accession>
<name>A0A418WBC8_9PROT</name>
<reference evidence="1 2" key="1">
    <citation type="submission" date="2018-09" db="EMBL/GenBank/DDBJ databases">
        <authorList>
            <person name="Zhu H."/>
        </authorList>
    </citation>
    <scope>NUCLEOTIDE SEQUENCE [LARGE SCALE GENOMIC DNA]</scope>
    <source>
        <strain evidence="1 2">K1W22B-8</strain>
    </source>
</reference>